<feature type="chain" id="PRO_5032441448" evidence="1">
    <location>
        <begin position="24"/>
        <end position="159"/>
    </location>
</feature>
<dbReference type="Proteomes" id="UP000592216">
    <property type="component" value="Unassembled WGS sequence"/>
</dbReference>
<dbReference type="EMBL" id="JABCJE010000039">
    <property type="protein sequence ID" value="NVO25764.1"/>
    <property type="molecule type" value="Genomic_DNA"/>
</dbReference>
<evidence type="ECO:0000256" key="1">
    <source>
        <dbReference type="SAM" id="SignalP"/>
    </source>
</evidence>
<evidence type="ECO:0000313" key="3">
    <source>
        <dbReference type="Proteomes" id="UP000592216"/>
    </source>
</evidence>
<proteinExistence type="predicted"/>
<comment type="caution">
    <text evidence="2">The sequence shown here is derived from an EMBL/GenBank/DDBJ whole genome shotgun (WGS) entry which is preliminary data.</text>
</comment>
<organism evidence="2 3">
    <name type="scientific">Donghicola mangrovi</name>
    <dbReference type="NCBI Taxonomy" id="2729614"/>
    <lineage>
        <taxon>Bacteria</taxon>
        <taxon>Pseudomonadati</taxon>
        <taxon>Pseudomonadota</taxon>
        <taxon>Alphaproteobacteria</taxon>
        <taxon>Rhodobacterales</taxon>
        <taxon>Roseobacteraceae</taxon>
        <taxon>Donghicola</taxon>
    </lineage>
</organism>
<name>A0A850QA43_9RHOB</name>
<protein>
    <submittedName>
        <fullName evidence="2">Uncharacterized protein</fullName>
    </submittedName>
</protein>
<dbReference type="AlphaFoldDB" id="A0A850QA43"/>
<feature type="signal peptide" evidence="1">
    <location>
        <begin position="1"/>
        <end position="23"/>
    </location>
</feature>
<accession>A0A850QA43</accession>
<dbReference type="RefSeq" id="WP_177159276.1">
    <property type="nucleotide sequence ID" value="NZ_JABCJE010000039.1"/>
</dbReference>
<gene>
    <name evidence="2" type="ORF">HJ536_20680</name>
</gene>
<reference evidence="2 3" key="1">
    <citation type="submission" date="2020-04" db="EMBL/GenBank/DDBJ databases">
        <title>Donghicola sp., a member of the Rhodobacteraceae family isolated from mangrove forest in Thailand.</title>
        <authorList>
            <person name="Charoenyingcharoen P."/>
            <person name="Yukphan P."/>
        </authorList>
    </citation>
    <scope>NUCLEOTIDE SEQUENCE [LARGE SCALE GENOMIC DNA]</scope>
    <source>
        <strain evidence="2 3">B5-SW-15</strain>
    </source>
</reference>
<evidence type="ECO:0000313" key="2">
    <source>
        <dbReference type="EMBL" id="NVO25764.1"/>
    </source>
</evidence>
<sequence length="159" mass="17370">MKPSKSFILANTFALFVASIAHSADPADFGGFILGSTLEEAQNHAIAQKWILAPMSENLPGSWIVEGTMLSLYICNGVVTSVSEVLAGDFEQFTELVFSMQIKFGQPNIQILSLPSVFGDISTIDVEFDLEGERAFVQLQSIGGKRTFSTSRQIEIDCR</sequence>
<keyword evidence="1" id="KW-0732">Signal</keyword>